<dbReference type="Proteomes" id="UP000095767">
    <property type="component" value="Unassembled WGS sequence"/>
</dbReference>
<evidence type="ECO:0000313" key="3">
    <source>
        <dbReference type="EMBL" id="OEL21588.1"/>
    </source>
</evidence>
<dbReference type="SUPFAM" id="SSF53756">
    <property type="entry name" value="UDP-Glycosyltransferase/glycogen phosphorylase"/>
    <property type="match status" value="1"/>
</dbReference>
<dbReference type="GO" id="GO:0080043">
    <property type="term" value="F:quercetin 3-O-glucosyltransferase activity"/>
    <property type="evidence" value="ECO:0007669"/>
    <property type="project" value="TreeGrafter"/>
</dbReference>
<dbReference type="PANTHER" id="PTHR11926:SF1392">
    <property type="entry name" value="GLYCOSYLTRANSFERASE"/>
    <property type="match status" value="1"/>
</dbReference>
<dbReference type="AlphaFoldDB" id="A0A1E5V8Z0"/>
<dbReference type="EMBL" id="LWDX02047588">
    <property type="protein sequence ID" value="OEL21588.1"/>
    <property type="molecule type" value="Genomic_DNA"/>
</dbReference>
<proteinExistence type="inferred from homology"/>
<evidence type="ECO:0000256" key="1">
    <source>
        <dbReference type="ARBA" id="ARBA00009995"/>
    </source>
</evidence>
<sequence length="88" mass="9489">MAAAAAHVLVFPSPVQDHITCMLHLARGLASVGVHVTFLHTDHHLRRLGHGGVAHTASQTTPRLRFLSVPDGLPVPGDQPRSLHRLTE</sequence>
<dbReference type="STRING" id="888268.A0A1E5V8Z0"/>
<protein>
    <submittedName>
        <fullName evidence="3">Uncharacterized protein</fullName>
    </submittedName>
</protein>
<accession>A0A1E5V8Z0</accession>
<dbReference type="GO" id="GO:0080044">
    <property type="term" value="F:quercetin 7-O-glucosyltransferase activity"/>
    <property type="evidence" value="ECO:0007669"/>
    <property type="project" value="TreeGrafter"/>
</dbReference>
<evidence type="ECO:0000256" key="2">
    <source>
        <dbReference type="SAM" id="MobiDB-lite"/>
    </source>
</evidence>
<name>A0A1E5V8Z0_9POAL</name>
<comment type="similarity">
    <text evidence="1">Belongs to the UDP-glycosyltransferase family.</text>
</comment>
<dbReference type="Gene3D" id="3.40.50.2000">
    <property type="entry name" value="Glycogen Phosphorylase B"/>
    <property type="match status" value="1"/>
</dbReference>
<keyword evidence="4" id="KW-1185">Reference proteome</keyword>
<reference evidence="3 4" key="1">
    <citation type="submission" date="2016-09" db="EMBL/GenBank/DDBJ databases">
        <title>The draft genome of Dichanthelium oligosanthes: A C3 panicoid grass species.</title>
        <authorList>
            <person name="Studer A.J."/>
            <person name="Schnable J.C."/>
            <person name="Brutnell T.P."/>
        </authorList>
    </citation>
    <scope>NUCLEOTIDE SEQUENCE [LARGE SCALE GENOMIC DNA]</scope>
    <source>
        <strain evidence="4">cv. Kellogg 1175</strain>
        <tissue evidence="3">Leaf</tissue>
    </source>
</reference>
<organism evidence="3 4">
    <name type="scientific">Dichanthelium oligosanthes</name>
    <dbReference type="NCBI Taxonomy" id="888268"/>
    <lineage>
        <taxon>Eukaryota</taxon>
        <taxon>Viridiplantae</taxon>
        <taxon>Streptophyta</taxon>
        <taxon>Embryophyta</taxon>
        <taxon>Tracheophyta</taxon>
        <taxon>Spermatophyta</taxon>
        <taxon>Magnoliopsida</taxon>
        <taxon>Liliopsida</taxon>
        <taxon>Poales</taxon>
        <taxon>Poaceae</taxon>
        <taxon>PACMAD clade</taxon>
        <taxon>Panicoideae</taxon>
        <taxon>Panicodae</taxon>
        <taxon>Paniceae</taxon>
        <taxon>Dichantheliinae</taxon>
        <taxon>Dichanthelium</taxon>
    </lineage>
</organism>
<gene>
    <name evidence="3" type="ORF">BAE44_0017398</name>
</gene>
<evidence type="ECO:0000313" key="4">
    <source>
        <dbReference type="Proteomes" id="UP000095767"/>
    </source>
</evidence>
<dbReference type="OrthoDB" id="691344at2759"/>
<comment type="caution">
    <text evidence="3">The sequence shown here is derived from an EMBL/GenBank/DDBJ whole genome shotgun (WGS) entry which is preliminary data.</text>
</comment>
<dbReference type="PANTHER" id="PTHR11926">
    <property type="entry name" value="GLUCOSYL/GLUCURONOSYL TRANSFERASES"/>
    <property type="match status" value="1"/>
</dbReference>
<feature type="region of interest" description="Disordered" evidence="2">
    <location>
        <begin position="52"/>
        <end position="88"/>
    </location>
</feature>